<dbReference type="PANTHER" id="PTHR45626">
    <property type="entry name" value="TRANSCRIPTION TERMINATION FACTOR 2-RELATED"/>
    <property type="match status" value="1"/>
</dbReference>
<dbReference type="InterPro" id="IPR013083">
    <property type="entry name" value="Znf_RING/FYVE/PHD"/>
</dbReference>
<dbReference type="Pfam" id="PF00271">
    <property type="entry name" value="Helicase_C"/>
    <property type="match status" value="1"/>
</dbReference>
<dbReference type="SUPFAM" id="SSF57850">
    <property type="entry name" value="RING/U-box"/>
    <property type="match status" value="1"/>
</dbReference>
<keyword evidence="4" id="KW-0547">Nucleotide-binding</keyword>
<keyword evidence="10" id="KW-0539">Nucleus</keyword>
<evidence type="ECO:0008006" key="18">
    <source>
        <dbReference type="Google" id="ProtNLM"/>
    </source>
</evidence>
<dbReference type="PROSITE" id="PS50089">
    <property type="entry name" value="ZF_RING_2"/>
    <property type="match status" value="1"/>
</dbReference>
<organism evidence="16 17">
    <name type="scientific">Cercospora zeae-maydis SCOH1-5</name>
    <dbReference type="NCBI Taxonomy" id="717836"/>
    <lineage>
        <taxon>Eukaryota</taxon>
        <taxon>Fungi</taxon>
        <taxon>Dikarya</taxon>
        <taxon>Ascomycota</taxon>
        <taxon>Pezizomycotina</taxon>
        <taxon>Dothideomycetes</taxon>
        <taxon>Dothideomycetidae</taxon>
        <taxon>Mycosphaerellales</taxon>
        <taxon>Mycosphaerellaceae</taxon>
        <taxon>Cercospora</taxon>
    </lineage>
</organism>
<dbReference type="SUPFAM" id="SSF52540">
    <property type="entry name" value="P-loop containing nucleoside triphosphate hydrolases"/>
    <property type="match status" value="2"/>
</dbReference>
<evidence type="ECO:0000256" key="11">
    <source>
        <dbReference type="PROSITE-ProRule" id="PRU00175"/>
    </source>
</evidence>
<dbReference type="Gene3D" id="3.40.50.300">
    <property type="entry name" value="P-loop containing nucleotide triphosphate hydrolases"/>
    <property type="match status" value="1"/>
</dbReference>
<dbReference type="SMART" id="SM00490">
    <property type="entry name" value="HELICc"/>
    <property type="match status" value="1"/>
</dbReference>
<dbReference type="InterPro" id="IPR050628">
    <property type="entry name" value="SNF2_RAD54_helicase_TF"/>
</dbReference>
<evidence type="ECO:0000256" key="12">
    <source>
        <dbReference type="SAM" id="MobiDB-lite"/>
    </source>
</evidence>
<reference evidence="16" key="1">
    <citation type="journal article" date="2020" name="Stud. Mycol.">
        <title>101 Dothideomycetes genomes: a test case for predicting lifestyles and emergence of pathogens.</title>
        <authorList>
            <person name="Haridas S."/>
            <person name="Albert R."/>
            <person name="Binder M."/>
            <person name="Bloem J."/>
            <person name="Labutti K."/>
            <person name="Salamov A."/>
            <person name="Andreopoulos B."/>
            <person name="Baker S."/>
            <person name="Barry K."/>
            <person name="Bills G."/>
            <person name="Bluhm B."/>
            <person name="Cannon C."/>
            <person name="Castanera R."/>
            <person name="Culley D."/>
            <person name="Daum C."/>
            <person name="Ezra D."/>
            <person name="Gonzalez J."/>
            <person name="Henrissat B."/>
            <person name="Kuo A."/>
            <person name="Liang C."/>
            <person name="Lipzen A."/>
            <person name="Lutzoni F."/>
            <person name="Magnuson J."/>
            <person name="Mondo S."/>
            <person name="Nolan M."/>
            <person name="Ohm R."/>
            <person name="Pangilinan J."/>
            <person name="Park H.-J."/>
            <person name="Ramirez L."/>
            <person name="Alfaro M."/>
            <person name="Sun H."/>
            <person name="Tritt A."/>
            <person name="Yoshinaga Y."/>
            <person name="Zwiers L.-H."/>
            <person name="Turgeon B."/>
            <person name="Goodwin S."/>
            <person name="Spatafora J."/>
            <person name="Crous P."/>
            <person name="Grigoriev I."/>
        </authorList>
    </citation>
    <scope>NUCLEOTIDE SEQUENCE</scope>
    <source>
        <strain evidence="16">SCOH1-5</strain>
    </source>
</reference>
<dbReference type="InterPro" id="IPR000330">
    <property type="entry name" value="SNF2_N"/>
</dbReference>
<dbReference type="OrthoDB" id="448448at2759"/>
<feature type="domain" description="RING-type" evidence="13">
    <location>
        <begin position="678"/>
        <end position="716"/>
    </location>
</feature>
<evidence type="ECO:0000256" key="7">
    <source>
        <dbReference type="ARBA" id="ARBA00022806"/>
    </source>
</evidence>
<dbReference type="GO" id="GO:0016818">
    <property type="term" value="F:hydrolase activity, acting on acid anhydrides, in phosphorus-containing anhydrides"/>
    <property type="evidence" value="ECO:0007669"/>
    <property type="project" value="InterPro"/>
</dbReference>
<dbReference type="CDD" id="cd18008">
    <property type="entry name" value="DEXDc_SHPRH-like"/>
    <property type="match status" value="1"/>
</dbReference>
<evidence type="ECO:0000256" key="2">
    <source>
        <dbReference type="ARBA" id="ARBA00007025"/>
    </source>
</evidence>
<dbReference type="Gene3D" id="3.30.40.10">
    <property type="entry name" value="Zinc/RING finger domain, C3HC4 (zinc finger)"/>
    <property type="match status" value="1"/>
</dbReference>
<name>A0A6A6F923_9PEZI</name>
<dbReference type="InterPro" id="IPR038718">
    <property type="entry name" value="SNF2-like_sf"/>
</dbReference>
<dbReference type="InterPro" id="IPR014001">
    <property type="entry name" value="Helicase_ATP-bd"/>
</dbReference>
<dbReference type="Pfam" id="PF08797">
    <property type="entry name" value="HIRAN"/>
    <property type="match status" value="1"/>
</dbReference>
<dbReference type="PROSITE" id="PS51192">
    <property type="entry name" value="HELICASE_ATP_BIND_1"/>
    <property type="match status" value="1"/>
</dbReference>
<protein>
    <recommendedName>
        <fullName evidence="18">SNF2 family DNA-dependent ATPase domain-containing protein</fullName>
    </recommendedName>
</protein>
<dbReference type="InterPro" id="IPR027417">
    <property type="entry name" value="P-loop_NTPase"/>
</dbReference>
<evidence type="ECO:0000259" key="15">
    <source>
        <dbReference type="PROSITE" id="PS51194"/>
    </source>
</evidence>
<evidence type="ECO:0000256" key="3">
    <source>
        <dbReference type="ARBA" id="ARBA00022723"/>
    </source>
</evidence>
<feature type="compositionally biased region" description="Basic and acidic residues" evidence="12">
    <location>
        <begin position="201"/>
        <end position="213"/>
    </location>
</feature>
<dbReference type="GO" id="GO:0008270">
    <property type="term" value="F:zinc ion binding"/>
    <property type="evidence" value="ECO:0007669"/>
    <property type="project" value="UniProtKB-KW"/>
</dbReference>
<keyword evidence="7" id="KW-0347">Helicase</keyword>
<evidence type="ECO:0000259" key="14">
    <source>
        <dbReference type="PROSITE" id="PS51192"/>
    </source>
</evidence>
<feature type="region of interest" description="Disordered" evidence="12">
    <location>
        <begin position="1"/>
        <end position="45"/>
    </location>
</feature>
<evidence type="ECO:0000256" key="4">
    <source>
        <dbReference type="ARBA" id="ARBA00022741"/>
    </source>
</evidence>
<dbReference type="GO" id="GO:0005524">
    <property type="term" value="F:ATP binding"/>
    <property type="evidence" value="ECO:0007669"/>
    <property type="project" value="UniProtKB-KW"/>
</dbReference>
<dbReference type="Proteomes" id="UP000799539">
    <property type="component" value="Unassembled WGS sequence"/>
</dbReference>
<feature type="domain" description="Helicase ATP-binding" evidence="14">
    <location>
        <begin position="345"/>
        <end position="522"/>
    </location>
</feature>
<keyword evidence="6" id="KW-0378">Hydrolase</keyword>
<dbReference type="EMBL" id="ML992684">
    <property type="protein sequence ID" value="KAF2209887.1"/>
    <property type="molecule type" value="Genomic_DNA"/>
</dbReference>
<dbReference type="AlphaFoldDB" id="A0A6A6F923"/>
<keyword evidence="17" id="KW-1185">Reference proteome</keyword>
<keyword evidence="5 11" id="KW-0863">Zinc-finger</keyword>
<feature type="region of interest" description="Disordered" evidence="12">
    <location>
        <begin position="201"/>
        <end position="220"/>
    </location>
</feature>
<keyword evidence="3" id="KW-0479">Metal-binding</keyword>
<dbReference type="CDD" id="cd18793">
    <property type="entry name" value="SF2_C_SNF"/>
    <property type="match status" value="1"/>
</dbReference>
<keyword evidence="9" id="KW-0067">ATP-binding</keyword>
<evidence type="ECO:0000256" key="10">
    <source>
        <dbReference type="ARBA" id="ARBA00023242"/>
    </source>
</evidence>
<comment type="similarity">
    <text evidence="2">Belongs to the SNF2/RAD54 helicase family.</text>
</comment>
<dbReference type="PANTHER" id="PTHR45626:SF11">
    <property type="entry name" value="FAMILY HELICASE, PUTATIVE (AFU_ORTHOLOGUE AFUA_5G06590)-RELATED"/>
    <property type="match status" value="1"/>
</dbReference>
<dbReference type="InterPro" id="IPR001841">
    <property type="entry name" value="Znf_RING"/>
</dbReference>
<dbReference type="SMART" id="SM00184">
    <property type="entry name" value="RING"/>
    <property type="match status" value="1"/>
</dbReference>
<dbReference type="GO" id="GO:0004386">
    <property type="term" value="F:helicase activity"/>
    <property type="evidence" value="ECO:0007669"/>
    <property type="project" value="UniProtKB-KW"/>
</dbReference>
<gene>
    <name evidence="16" type="ORF">CERZMDRAFT_46189</name>
</gene>
<evidence type="ECO:0000313" key="16">
    <source>
        <dbReference type="EMBL" id="KAF2209887.1"/>
    </source>
</evidence>
<evidence type="ECO:0000259" key="13">
    <source>
        <dbReference type="PROSITE" id="PS50089"/>
    </source>
</evidence>
<dbReference type="Gene3D" id="3.30.70.2330">
    <property type="match status" value="1"/>
</dbReference>
<dbReference type="InterPro" id="IPR014905">
    <property type="entry name" value="HIRAN"/>
</dbReference>
<dbReference type="PROSITE" id="PS51194">
    <property type="entry name" value="HELICASE_CTER"/>
    <property type="match status" value="1"/>
</dbReference>
<proteinExistence type="inferred from homology"/>
<evidence type="ECO:0000256" key="5">
    <source>
        <dbReference type="ARBA" id="ARBA00022771"/>
    </source>
</evidence>
<evidence type="ECO:0000256" key="9">
    <source>
        <dbReference type="ARBA" id="ARBA00022840"/>
    </source>
</evidence>
<sequence length="919" mass="101647">MKAPEKNPHPATASTSASQYAPNSSRSHASAFPQPTSFGNSQHDDAERDAWLADDAAAFNDIVGSSQDDAIGSEDMHLYGDMDTKIVGCQYYRGYSNRGEHVLLKREPGNPYDSNAIRVDNVAHTQIGHIPRRVAEKMAKYMDNRSLRFEAQLTGHIGTFDCPIVVHLYGPAPTSVEGQRLQSQMAADKLPLKALREAERAAKQREKERKQAEAARLAAARRAAAAGKRAGVNSQGEFVNPGSTGTQSQPDMSAILEASERIDPRKLTNQAEKLGVSEEQLQQMPMAEQPDSIKTQMLPYQLQALQWLLDQENPKAPAATGQSTQLWTRVDNHRFTNIATNFSTQSEPKLASGGILADDMGLGKTIQMLALVAADAKTNGKGSTLIVAPLSVLSNWSGQASIHFKDGCQLNTYIYHGAGRVKMSTQDFAQYDLVITTYGTLASDHASGPTKKSERKLRATGLYSHEWRRVVLDEGHNIRNPQTKGAAAANGLISRSRWVLTGTPIVNSLKDLYSLLRFVGISGGLEQLDIFNSVLVRPLKLGTQDSSLLLQAIMRAFTLRRRKDMAFIDLKLPELKEFVHRLQFSTEEQQKYDALDEEARGVLKAYVKKDASGQVTYNHLLEILLRMRQVCNHWKLASKRVADLMAQLEQHKTVNLTPETIAGLRQILQVQIDSSEDCAICLETLHNPVITNCGHAFGRDCIVKVIQGQHKCPFCRAELKDDQCLVEPSNEFGDASEDENGLGEDANSSKVEGLLRILGAVAKGEKTVIFSQWKSFLDVLEEPLKQGGFKFCRIDGTMSAQRRDQALEALNKDGDTTILLATLGVCAVGLNLTAANNVVLCDTWWAPAIEDQAVDRVHRLGQTKECSVFRLVMDKTIEEKTLSIQEDKRKLMMLAFSEQKNKRMASRTNRLADIQRLLS</sequence>
<dbReference type="Pfam" id="PF13923">
    <property type="entry name" value="zf-C3HC4_2"/>
    <property type="match status" value="1"/>
</dbReference>
<dbReference type="GO" id="GO:0003676">
    <property type="term" value="F:nucleic acid binding"/>
    <property type="evidence" value="ECO:0007669"/>
    <property type="project" value="InterPro"/>
</dbReference>
<evidence type="ECO:0000313" key="17">
    <source>
        <dbReference type="Proteomes" id="UP000799539"/>
    </source>
</evidence>
<dbReference type="InterPro" id="IPR001650">
    <property type="entry name" value="Helicase_C-like"/>
</dbReference>
<feature type="compositionally biased region" description="Polar residues" evidence="12">
    <location>
        <begin position="232"/>
        <end position="250"/>
    </location>
</feature>
<dbReference type="SMART" id="SM00487">
    <property type="entry name" value="DEXDc"/>
    <property type="match status" value="1"/>
</dbReference>
<dbReference type="Pfam" id="PF00176">
    <property type="entry name" value="SNF2-rel_dom"/>
    <property type="match status" value="1"/>
</dbReference>
<evidence type="ECO:0000256" key="8">
    <source>
        <dbReference type="ARBA" id="ARBA00022833"/>
    </source>
</evidence>
<dbReference type="GO" id="GO:0005634">
    <property type="term" value="C:nucleus"/>
    <property type="evidence" value="ECO:0007669"/>
    <property type="project" value="UniProtKB-SubCell"/>
</dbReference>
<evidence type="ECO:0000256" key="6">
    <source>
        <dbReference type="ARBA" id="ARBA00022801"/>
    </source>
</evidence>
<dbReference type="SMART" id="SM00910">
    <property type="entry name" value="HIRAN"/>
    <property type="match status" value="1"/>
</dbReference>
<keyword evidence="8" id="KW-0862">Zinc</keyword>
<dbReference type="GO" id="GO:0006281">
    <property type="term" value="P:DNA repair"/>
    <property type="evidence" value="ECO:0007669"/>
    <property type="project" value="TreeGrafter"/>
</dbReference>
<feature type="compositionally biased region" description="Polar residues" evidence="12">
    <location>
        <begin position="12"/>
        <end position="41"/>
    </location>
</feature>
<dbReference type="InterPro" id="IPR049730">
    <property type="entry name" value="SNF2/RAD54-like_C"/>
</dbReference>
<accession>A0A6A6F923</accession>
<feature type="region of interest" description="Disordered" evidence="12">
    <location>
        <begin position="226"/>
        <end position="250"/>
    </location>
</feature>
<dbReference type="GO" id="GO:0008094">
    <property type="term" value="F:ATP-dependent activity, acting on DNA"/>
    <property type="evidence" value="ECO:0007669"/>
    <property type="project" value="TreeGrafter"/>
</dbReference>
<feature type="domain" description="Helicase C-terminal" evidence="15">
    <location>
        <begin position="753"/>
        <end position="915"/>
    </location>
</feature>
<evidence type="ECO:0000256" key="1">
    <source>
        <dbReference type="ARBA" id="ARBA00004123"/>
    </source>
</evidence>
<comment type="subcellular location">
    <subcellularLocation>
        <location evidence="1">Nucleus</location>
    </subcellularLocation>
</comment>
<dbReference type="Gene3D" id="3.40.50.10810">
    <property type="entry name" value="Tandem AAA-ATPase domain"/>
    <property type="match status" value="1"/>
</dbReference>